<feature type="compositionally biased region" description="Polar residues" evidence="6">
    <location>
        <begin position="323"/>
        <end position="345"/>
    </location>
</feature>
<organism evidence="7 8">
    <name type="scientific">Microthyrium microscopicum</name>
    <dbReference type="NCBI Taxonomy" id="703497"/>
    <lineage>
        <taxon>Eukaryota</taxon>
        <taxon>Fungi</taxon>
        <taxon>Dikarya</taxon>
        <taxon>Ascomycota</taxon>
        <taxon>Pezizomycotina</taxon>
        <taxon>Dothideomycetes</taxon>
        <taxon>Dothideomycetes incertae sedis</taxon>
        <taxon>Microthyriales</taxon>
        <taxon>Microthyriaceae</taxon>
        <taxon>Microthyrium</taxon>
    </lineage>
</organism>
<dbReference type="AlphaFoldDB" id="A0A6A6TZS5"/>
<comment type="function">
    <text evidence="1">Required for peroxisome inheritance.</text>
</comment>
<dbReference type="EMBL" id="MU004242">
    <property type="protein sequence ID" value="KAF2664677.1"/>
    <property type="molecule type" value="Genomic_DNA"/>
</dbReference>
<evidence type="ECO:0000256" key="3">
    <source>
        <dbReference type="ARBA" id="ARBA00010707"/>
    </source>
</evidence>
<evidence type="ECO:0000256" key="6">
    <source>
        <dbReference type="SAM" id="MobiDB-lite"/>
    </source>
</evidence>
<dbReference type="GO" id="GO:0005780">
    <property type="term" value="C:extrinsic component of intraperoxisomal membrane"/>
    <property type="evidence" value="ECO:0007669"/>
    <property type="project" value="InterPro"/>
</dbReference>
<feature type="region of interest" description="Disordered" evidence="6">
    <location>
        <begin position="323"/>
        <end position="359"/>
    </location>
</feature>
<feature type="region of interest" description="Disordered" evidence="6">
    <location>
        <begin position="64"/>
        <end position="94"/>
    </location>
</feature>
<dbReference type="InterPro" id="IPR024758">
    <property type="entry name" value="Inp1"/>
</dbReference>
<reference evidence="7" key="1">
    <citation type="journal article" date="2020" name="Stud. Mycol.">
        <title>101 Dothideomycetes genomes: a test case for predicting lifestyles and emergence of pathogens.</title>
        <authorList>
            <person name="Haridas S."/>
            <person name="Albert R."/>
            <person name="Binder M."/>
            <person name="Bloem J."/>
            <person name="Labutti K."/>
            <person name="Salamov A."/>
            <person name="Andreopoulos B."/>
            <person name="Baker S."/>
            <person name="Barry K."/>
            <person name="Bills G."/>
            <person name="Bluhm B."/>
            <person name="Cannon C."/>
            <person name="Castanera R."/>
            <person name="Culley D."/>
            <person name="Daum C."/>
            <person name="Ezra D."/>
            <person name="Gonzalez J."/>
            <person name="Henrissat B."/>
            <person name="Kuo A."/>
            <person name="Liang C."/>
            <person name="Lipzen A."/>
            <person name="Lutzoni F."/>
            <person name="Magnuson J."/>
            <person name="Mondo S."/>
            <person name="Nolan M."/>
            <person name="Ohm R."/>
            <person name="Pangilinan J."/>
            <person name="Park H.-J."/>
            <person name="Ramirez L."/>
            <person name="Alfaro M."/>
            <person name="Sun H."/>
            <person name="Tritt A."/>
            <person name="Yoshinaga Y."/>
            <person name="Zwiers L.-H."/>
            <person name="Turgeon B."/>
            <person name="Goodwin S."/>
            <person name="Spatafora J."/>
            <person name="Crous P."/>
            <person name="Grigoriev I."/>
        </authorList>
    </citation>
    <scope>NUCLEOTIDE SEQUENCE</scope>
    <source>
        <strain evidence="7">CBS 115976</strain>
    </source>
</reference>
<evidence type="ECO:0000313" key="7">
    <source>
        <dbReference type="EMBL" id="KAF2664677.1"/>
    </source>
</evidence>
<dbReference type="OrthoDB" id="4097008at2759"/>
<feature type="region of interest" description="Disordered" evidence="6">
    <location>
        <begin position="1"/>
        <end position="46"/>
    </location>
</feature>
<evidence type="ECO:0000313" key="8">
    <source>
        <dbReference type="Proteomes" id="UP000799302"/>
    </source>
</evidence>
<feature type="compositionally biased region" description="Polar residues" evidence="6">
    <location>
        <begin position="461"/>
        <end position="475"/>
    </location>
</feature>
<sequence>MSTPSTPERAPPPSHSFPTIRRVHTLPTHLIDPTRTPPQSSHAPDSIDTLLNLDFAKVVAFEVGAPNSRPGSSSGITDSDNKEDGTLPWGTPSERTLAAGPLRIYRVPNTGVSFLNSGAFLKPILQRSQCWCVDDDANFILRVRENSYYRIELPSSSDEERHQVDALKKTLDNLCRYEKTPCPFKKGYYEIPDRPPTPVRRASLAPKEKAKKWRLNKVWEPEDADRRAQFVENNRRVSEQWRSNLKPATEHLHRISNAPTMLRTPPRRMNTYGGERSSPLSRSNESLGEIPDSDKPALSQIRVAKIPNSRPHHGYGQLALSVSSDDQASNVTTQQTPYPNVNEQSDPSHEPKSDEDDGFLEFLRRPNSDKDVQLVEEQIKQLTERMSSMATALGQMGFQPRKEMETEPESTTGAESAVADVETASISSSRDSFYSVEDLEESDLYHVPQIQPHQFPISIATPTHSRDSSIATSVPDTPRAIPRPQNTQEVPQSYVEPLTPTLTEDTSSVSENTGDASAVTPPQTLRLRRPIQRLEIQNHDEDHEEELRPTQLSIFSPRDPTKTPLSTAVIRRTCEFLLGPPAHLVTMMLRIAARILDTLPGHSRRRSIPGAWSSDDESGTESWDEVDEVDDYDYPLRKMTHFVDASDEPVTPSDVGGHHNEGETWEID</sequence>
<comment type="similarity">
    <text evidence="3">Belongs to the INP1 family.</text>
</comment>
<name>A0A6A6TZS5_9PEZI</name>
<dbReference type="Proteomes" id="UP000799302">
    <property type="component" value="Unassembled WGS sequence"/>
</dbReference>
<keyword evidence="5" id="KW-0472">Membrane</keyword>
<evidence type="ECO:0000256" key="2">
    <source>
        <dbReference type="ARBA" id="ARBA00004421"/>
    </source>
</evidence>
<proteinExistence type="inferred from homology"/>
<evidence type="ECO:0000256" key="4">
    <source>
        <dbReference type="ARBA" id="ARBA00021397"/>
    </source>
</evidence>
<keyword evidence="8" id="KW-1185">Reference proteome</keyword>
<feature type="region of interest" description="Disordered" evidence="6">
    <location>
        <begin position="643"/>
        <end position="668"/>
    </location>
</feature>
<dbReference type="GO" id="GO:0045033">
    <property type="term" value="P:peroxisome inheritance"/>
    <property type="evidence" value="ECO:0007669"/>
    <property type="project" value="InterPro"/>
</dbReference>
<evidence type="ECO:0000256" key="1">
    <source>
        <dbReference type="ARBA" id="ARBA00003594"/>
    </source>
</evidence>
<dbReference type="Pfam" id="PF12634">
    <property type="entry name" value="Inp1"/>
    <property type="match status" value="1"/>
</dbReference>
<feature type="region of interest" description="Disordered" evidence="6">
    <location>
        <begin position="461"/>
        <end position="523"/>
    </location>
</feature>
<feature type="compositionally biased region" description="Acidic residues" evidence="6">
    <location>
        <begin position="614"/>
        <end position="627"/>
    </location>
</feature>
<feature type="compositionally biased region" description="Polar residues" evidence="6">
    <location>
        <begin position="500"/>
        <end position="523"/>
    </location>
</feature>
<gene>
    <name evidence="7" type="ORF">BT63DRAFT_95402</name>
</gene>
<comment type="subcellular location">
    <subcellularLocation>
        <location evidence="2">Peroxisome membrane</location>
        <topology evidence="2">Peripheral membrane protein</topology>
    </subcellularLocation>
</comment>
<feature type="region of interest" description="Disordered" evidence="6">
    <location>
        <begin position="248"/>
        <end position="296"/>
    </location>
</feature>
<evidence type="ECO:0000256" key="5">
    <source>
        <dbReference type="ARBA" id="ARBA00023136"/>
    </source>
</evidence>
<feature type="compositionally biased region" description="Polar residues" evidence="6">
    <location>
        <begin position="69"/>
        <end position="78"/>
    </location>
</feature>
<accession>A0A6A6TZS5</accession>
<feature type="region of interest" description="Disordered" evidence="6">
    <location>
        <begin position="603"/>
        <end position="627"/>
    </location>
</feature>
<protein>
    <recommendedName>
        <fullName evidence="4">Inheritance of peroxisomes protein 1</fullName>
    </recommendedName>
</protein>